<name>S7WMA8_9BACT</name>
<comment type="caution">
    <text evidence="1">The sequence shown here is derived from an EMBL/GenBank/DDBJ whole genome shotgun (WGS) entry which is preliminary data.</text>
</comment>
<dbReference type="Proteomes" id="UP000014974">
    <property type="component" value="Unassembled WGS sequence"/>
</dbReference>
<dbReference type="EMBL" id="ATNM01000110">
    <property type="protein sequence ID" value="EPR67879.1"/>
    <property type="molecule type" value="Genomic_DNA"/>
</dbReference>
<organism evidence="1 2">
    <name type="scientific">Cyclobacterium qasimii M12-11B</name>
    <dbReference type="NCBI Taxonomy" id="641524"/>
    <lineage>
        <taxon>Bacteria</taxon>
        <taxon>Pseudomonadati</taxon>
        <taxon>Bacteroidota</taxon>
        <taxon>Cytophagia</taxon>
        <taxon>Cytophagales</taxon>
        <taxon>Cyclobacteriaceae</taxon>
        <taxon>Cyclobacterium</taxon>
    </lineage>
</organism>
<evidence type="ECO:0000313" key="1">
    <source>
        <dbReference type="EMBL" id="EPR67879.1"/>
    </source>
</evidence>
<reference evidence="1 2" key="1">
    <citation type="journal article" date="2013" name="Genome Announc.">
        <title>Draft Genome Sequence of Cyclobacterium qasimii Strain M12-11BT, Isolated from Arctic Marine Sediment.</title>
        <authorList>
            <person name="Shivaji S."/>
            <person name="Ara S."/>
            <person name="Singh A."/>
            <person name="Kumar Pinnaka A."/>
        </authorList>
    </citation>
    <scope>NUCLEOTIDE SEQUENCE [LARGE SCALE GENOMIC DNA]</scope>
    <source>
        <strain evidence="1 2">M12-11B</strain>
    </source>
</reference>
<accession>S7WMA8</accession>
<protein>
    <submittedName>
        <fullName evidence="1">Uncharacterized protein</fullName>
    </submittedName>
</protein>
<dbReference type="STRING" id="641524.ADICYQ_2951"/>
<proteinExistence type="predicted"/>
<evidence type="ECO:0000313" key="2">
    <source>
        <dbReference type="Proteomes" id="UP000014974"/>
    </source>
</evidence>
<dbReference type="AlphaFoldDB" id="S7WMA8"/>
<gene>
    <name evidence="1" type="ORF">ADICYQ_2951</name>
</gene>
<sequence>MTQGLSLKYWRRSKALARSSALKTFENRTAAENIPFNNIINAIFFDSKASSL</sequence>